<evidence type="ECO:0000313" key="1">
    <source>
        <dbReference type="EMBL" id="KAG7097987.1"/>
    </source>
</evidence>
<evidence type="ECO:0000313" key="2">
    <source>
        <dbReference type="Proteomes" id="UP001049176"/>
    </source>
</evidence>
<dbReference type="GeneID" id="66074371"/>
<proteinExistence type="predicted"/>
<protein>
    <submittedName>
        <fullName evidence="1">Uncharacterized protein</fullName>
    </submittedName>
</protein>
<gene>
    <name evidence="1" type="ORF">E1B28_005295</name>
</gene>
<dbReference type="KEGG" id="more:E1B28_005295"/>
<keyword evidence="2" id="KW-1185">Reference proteome</keyword>
<dbReference type="RefSeq" id="XP_043014457.1">
    <property type="nucleotide sequence ID" value="XM_043149849.1"/>
</dbReference>
<reference evidence="1" key="1">
    <citation type="journal article" date="2021" name="Genome Biol. Evol.">
        <title>The assembled and annotated genome of the fairy-ring fungus Marasmius oreades.</title>
        <authorList>
            <person name="Hiltunen M."/>
            <person name="Ament-Velasquez S.L."/>
            <person name="Johannesson H."/>
        </authorList>
    </citation>
    <scope>NUCLEOTIDE SEQUENCE</scope>
    <source>
        <strain evidence="1">03SP1</strain>
    </source>
</reference>
<name>A0A9P7V0G9_9AGAR</name>
<sequence>MADRTHRFTLVNDSKDFAFHLKPGPWEDCAWLSQALNIFHALGISLDKDLSICKLILPHIQLIQEIDGSQVACQRCKSVPPIYVFVLPLPLSCLPNHFWSHDENGQTHIPNETCKYLGLPTKLPIHVYSNYQYTWPKNSAKMYNQIHKWQMLRGFDPNTTDFAHYLAYPVYEVVHPESS</sequence>
<dbReference type="OrthoDB" id="2953266at2759"/>
<dbReference type="AlphaFoldDB" id="A0A9P7V0G9"/>
<dbReference type="EMBL" id="CM032182">
    <property type="protein sequence ID" value="KAG7097987.1"/>
    <property type="molecule type" value="Genomic_DNA"/>
</dbReference>
<accession>A0A9P7V0G9</accession>
<organism evidence="1 2">
    <name type="scientific">Marasmius oreades</name>
    <name type="common">fairy-ring Marasmius</name>
    <dbReference type="NCBI Taxonomy" id="181124"/>
    <lineage>
        <taxon>Eukaryota</taxon>
        <taxon>Fungi</taxon>
        <taxon>Dikarya</taxon>
        <taxon>Basidiomycota</taxon>
        <taxon>Agaricomycotina</taxon>
        <taxon>Agaricomycetes</taxon>
        <taxon>Agaricomycetidae</taxon>
        <taxon>Agaricales</taxon>
        <taxon>Marasmiineae</taxon>
        <taxon>Marasmiaceae</taxon>
        <taxon>Marasmius</taxon>
    </lineage>
</organism>
<comment type="caution">
    <text evidence="1">The sequence shown here is derived from an EMBL/GenBank/DDBJ whole genome shotgun (WGS) entry which is preliminary data.</text>
</comment>
<dbReference type="Proteomes" id="UP001049176">
    <property type="component" value="Chromosome 2"/>
</dbReference>